<keyword evidence="3 6" id="KW-0547">Nucleotide-binding</keyword>
<organism evidence="7 8">
    <name type="scientific">Candidatus Niyogibacteria bacterium CG10_big_fil_rev_8_21_14_0_10_46_36</name>
    <dbReference type="NCBI Taxonomy" id="1974726"/>
    <lineage>
        <taxon>Bacteria</taxon>
        <taxon>Candidatus Niyogiibacteriota</taxon>
    </lineage>
</organism>
<dbReference type="CDD" id="cd01428">
    <property type="entry name" value="ADK"/>
    <property type="match status" value="1"/>
</dbReference>
<evidence type="ECO:0000313" key="7">
    <source>
        <dbReference type="EMBL" id="PIR69204.1"/>
    </source>
</evidence>
<dbReference type="GO" id="GO:0004017">
    <property type="term" value="F:AMP kinase activity"/>
    <property type="evidence" value="ECO:0007669"/>
    <property type="project" value="UniProtKB-EC"/>
</dbReference>
<reference evidence="8" key="1">
    <citation type="submission" date="2017-09" db="EMBL/GenBank/DDBJ databases">
        <title>Depth-based differentiation of microbial function through sediment-hosted aquifers and enrichment of novel symbionts in the deep terrestrial subsurface.</title>
        <authorList>
            <person name="Probst A.J."/>
            <person name="Ladd B."/>
            <person name="Jarett J.K."/>
            <person name="Geller-Mcgrath D.E."/>
            <person name="Sieber C.M.K."/>
            <person name="Emerson J.B."/>
            <person name="Anantharaman K."/>
            <person name="Thomas B.C."/>
            <person name="Malmstrom R."/>
            <person name="Stieglmeier M."/>
            <person name="Klingl A."/>
            <person name="Woyke T."/>
            <person name="Ryan C.M."/>
            <person name="Banfield J.F."/>
        </authorList>
    </citation>
    <scope>NUCLEOTIDE SEQUENCE [LARGE SCALE GENOMIC DNA]</scope>
</reference>
<keyword evidence="6" id="KW-0067">ATP-binding</keyword>
<dbReference type="Gene3D" id="3.40.50.300">
    <property type="entry name" value="P-loop containing nucleotide triphosphate hydrolases"/>
    <property type="match status" value="1"/>
</dbReference>
<dbReference type="Proteomes" id="UP000231503">
    <property type="component" value="Unassembled WGS sequence"/>
</dbReference>
<evidence type="ECO:0000256" key="2">
    <source>
        <dbReference type="ARBA" id="ARBA00022727"/>
    </source>
</evidence>
<evidence type="ECO:0000256" key="4">
    <source>
        <dbReference type="ARBA" id="ARBA00022777"/>
    </source>
</evidence>
<evidence type="ECO:0000256" key="6">
    <source>
        <dbReference type="RuleBase" id="RU003331"/>
    </source>
</evidence>
<evidence type="ECO:0000256" key="1">
    <source>
        <dbReference type="ARBA" id="ARBA00022679"/>
    </source>
</evidence>
<dbReference type="GO" id="GO:0005737">
    <property type="term" value="C:cytoplasm"/>
    <property type="evidence" value="ECO:0007669"/>
    <property type="project" value="UniProtKB-SubCell"/>
</dbReference>
<proteinExistence type="inferred from homology"/>
<gene>
    <name evidence="7" type="ORF">COU47_03830</name>
</gene>
<protein>
    <recommendedName>
        <fullName evidence="6">Adenylate kinase</fullName>
        <ecNumber evidence="6">2.7.4.3</ecNumber>
    </recommendedName>
</protein>
<comment type="subcellular location">
    <subcellularLocation>
        <location evidence="6">Cytoplasm</location>
    </subcellularLocation>
</comment>
<dbReference type="InterPro" id="IPR027417">
    <property type="entry name" value="P-loop_NTPase"/>
</dbReference>
<keyword evidence="2" id="KW-0545">Nucleotide biosynthesis</keyword>
<comment type="similarity">
    <text evidence="5">Belongs to the adenylate kinase family.</text>
</comment>
<accession>A0A2H0TE15</accession>
<keyword evidence="4 5" id="KW-0418">Kinase</keyword>
<comment type="subunit">
    <text evidence="6">Monomer.</text>
</comment>
<evidence type="ECO:0000313" key="8">
    <source>
        <dbReference type="Proteomes" id="UP000231503"/>
    </source>
</evidence>
<dbReference type="EMBL" id="PFCO01000009">
    <property type="protein sequence ID" value="PIR69204.1"/>
    <property type="molecule type" value="Genomic_DNA"/>
</dbReference>
<dbReference type="GO" id="GO:0005524">
    <property type="term" value="F:ATP binding"/>
    <property type="evidence" value="ECO:0007669"/>
    <property type="project" value="UniProtKB-KW"/>
</dbReference>
<evidence type="ECO:0000256" key="3">
    <source>
        <dbReference type="ARBA" id="ARBA00022741"/>
    </source>
</evidence>
<dbReference type="PRINTS" id="PR00094">
    <property type="entry name" value="ADENYLTKNASE"/>
</dbReference>
<dbReference type="EC" id="2.7.4.3" evidence="6"/>
<comment type="caution">
    <text evidence="7">The sequence shown here is derived from an EMBL/GenBank/DDBJ whole genome shotgun (WGS) entry which is preliminary data.</text>
</comment>
<dbReference type="SUPFAM" id="SSF52540">
    <property type="entry name" value="P-loop containing nucleoside triphosphate hydrolases"/>
    <property type="match status" value="1"/>
</dbReference>
<evidence type="ECO:0000256" key="5">
    <source>
        <dbReference type="RuleBase" id="RU003330"/>
    </source>
</evidence>
<dbReference type="PANTHER" id="PTHR23359">
    <property type="entry name" value="NUCLEOTIDE KINASE"/>
    <property type="match status" value="1"/>
</dbReference>
<sequence>MQSKHTDAIAVMFMGLPGSGKDTQADLLQKALETSGKVLYIYTGEKLRNAMRLGTYTAREIKEKVMDVGAKAPDFLAVWAWGQSFIADLEEGQHIILSSSPRTRMESQFLDDAFSFYGITRVYPVYLNVASDEAGRRLKERGRADDNDETIAKRLSWFEREVGPAIEYFRTESKNALIELDGNPRDPQQIHKDLKKAIGL</sequence>
<keyword evidence="1 5" id="KW-0808">Transferase</keyword>
<dbReference type="InterPro" id="IPR000850">
    <property type="entry name" value="Adenylat/UMP-CMP_kin"/>
</dbReference>
<dbReference type="Pfam" id="PF00406">
    <property type="entry name" value="ADK"/>
    <property type="match status" value="1"/>
</dbReference>
<dbReference type="AlphaFoldDB" id="A0A2H0TE15"/>
<comment type="catalytic activity">
    <reaction evidence="6">
        <text>AMP + ATP = 2 ADP</text>
        <dbReference type="Rhea" id="RHEA:12973"/>
        <dbReference type="ChEBI" id="CHEBI:30616"/>
        <dbReference type="ChEBI" id="CHEBI:456215"/>
        <dbReference type="ChEBI" id="CHEBI:456216"/>
        <dbReference type="EC" id="2.7.4.3"/>
    </reaction>
</comment>
<name>A0A2H0TE15_9BACT</name>